<feature type="domain" description="Transglycosylase SLT" evidence="2">
    <location>
        <begin position="211"/>
        <end position="333"/>
    </location>
</feature>
<dbReference type="AlphaFoldDB" id="A0A0B9H0J0"/>
<dbReference type="PROSITE" id="PS51257">
    <property type="entry name" value="PROKAR_LIPOPROTEIN"/>
    <property type="match status" value="1"/>
</dbReference>
<evidence type="ECO:0000259" key="2">
    <source>
        <dbReference type="Pfam" id="PF01464"/>
    </source>
</evidence>
<dbReference type="RefSeq" id="WP_039459657.1">
    <property type="nucleotide sequence ID" value="NZ_JWLZ01000075.1"/>
</dbReference>
<comment type="caution">
    <text evidence="4">The sequence shown here is derived from an EMBL/GenBank/DDBJ whole genome shotgun (WGS) entry which is preliminary data.</text>
</comment>
<dbReference type="GO" id="GO:0000270">
    <property type="term" value="P:peptidoglycan metabolic process"/>
    <property type="evidence" value="ECO:0007669"/>
    <property type="project" value="InterPro"/>
</dbReference>
<dbReference type="SUPFAM" id="SSF53955">
    <property type="entry name" value="Lysozyme-like"/>
    <property type="match status" value="1"/>
</dbReference>
<dbReference type="NCBIfam" id="NF008670">
    <property type="entry name" value="PRK11671.1"/>
    <property type="match status" value="1"/>
</dbReference>
<feature type="domain" description="Murein transglycosylase-C N-terminal" evidence="3">
    <location>
        <begin position="47"/>
        <end position="206"/>
    </location>
</feature>
<evidence type="ECO:0000256" key="1">
    <source>
        <dbReference type="ARBA" id="ARBA00007734"/>
    </source>
</evidence>
<dbReference type="Proteomes" id="UP000031278">
    <property type="component" value="Unassembled WGS sequence"/>
</dbReference>
<dbReference type="InterPro" id="IPR008258">
    <property type="entry name" value="Transglycosylase_SLT_dom_1"/>
</dbReference>
<dbReference type="InterPro" id="IPR000189">
    <property type="entry name" value="Transglyc_AS"/>
</dbReference>
<dbReference type="InterPro" id="IPR023346">
    <property type="entry name" value="Lysozyme-like_dom_sf"/>
</dbReference>
<dbReference type="Pfam" id="PF01464">
    <property type="entry name" value="SLT"/>
    <property type="match status" value="1"/>
</dbReference>
<protein>
    <submittedName>
        <fullName evidence="4">Murein transglycosylase</fullName>
    </submittedName>
</protein>
<dbReference type="InterPro" id="IPR024570">
    <property type="entry name" value="Murein_transglycosylaseC_N"/>
</dbReference>
<comment type="similarity">
    <text evidence="1">Belongs to the transglycosylase Slt family.</text>
</comment>
<evidence type="ECO:0000313" key="5">
    <source>
        <dbReference type="Proteomes" id="UP000031278"/>
    </source>
</evidence>
<dbReference type="EMBL" id="JWLZ01000075">
    <property type="protein sequence ID" value="KHT64496.1"/>
    <property type="molecule type" value="Genomic_DNA"/>
</dbReference>
<gene>
    <name evidence="4" type="ORF">RJ45_06020</name>
</gene>
<dbReference type="CDD" id="cd16893">
    <property type="entry name" value="LT_MltC_MltE"/>
    <property type="match status" value="1"/>
</dbReference>
<organism evidence="4 5">
    <name type="scientific">Photobacterium gaetbulicola</name>
    <dbReference type="NCBI Taxonomy" id="1295392"/>
    <lineage>
        <taxon>Bacteria</taxon>
        <taxon>Pseudomonadati</taxon>
        <taxon>Pseudomonadota</taxon>
        <taxon>Gammaproteobacteria</taxon>
        <taxon>Vibrionales</taxon>
        <taxon>Vibrionaceae</taxon>
        <taxon>Photobacterium</taxon>
    </lineage>
</organism>
<dbReference type="Gene3D" id="1.10.530.10">
    <property type="match status" value="1"/>
</dbReference>
<dbReference type="Pfam" id="PF11873">
    <property type="entry name" value="Mltc_N"/>
    <property type="match status" value="1"/>
</dbReference>
<name>A0A0B9H0J0_9GAMM</name>
<dbReference type="GO" id="GO:0008933">
    <property type="term" value="F:peptidoglycan lytic transglycosylase activity"/>
    <property type="evidence" value="ECO:0007669"/>
    <property type="project" value="InterPro"/>
</dbReference>
<proteinExistence type="inferred from homology"/>
<dbReference type="PANTHER" id="PTHR37423">
    <property type="entry name" value="SOLUBLE LYTIC MUREIN TRANSGLYCOSYLASE-RELATED"/>
    <property type="match status" value="1"/>
</dbReference>
<accession>A0A0B9H0J0</accession>
<dbReference type="GO" id="GO:0016020">
    <property type="term" value="C:membrane"/>
    <property type="evidence" value="ECO:0007669"/>
    <property type="project" value="InterPro"/>
</dbReference>
<reference evidence="4 5" key="1">
    <citation type="submission" date="2014-12" db="EMBL/GenBank/DDBJ databases">
        <title>Genome sequencing of Photobacterium gaetbulicola AD005a.</title>
        <authorList>
            <person name="Adrian T.G.S."/>
            <person name="Chan K.G."/>
        </authorList>
    </citation>
    <scope>NUCLEOTIDE SEQUENCE [LARGE SCALE GENOMIC DNA]</scope>
    <source>
        <strain evidence="4 5">AD005a</strain>
    </source>
</reference>
<dbReference type="PROSITE" id="PS00922">
    <property type="entry name" value="TRANSGLYCOSYLASE"/>
    <property type="match status" value="1"/>
</dbReference>
<sequence>MKLHALFLSLLLLSGCSREFIEQLYDVDYTTTNRFANNLAPLPGQFTQDTAALDRLMNSFNGQVKRYWGDNDSLVASKRQYVKYTDGYRSRAHVDFERGVVIVETVAKTEPTKHLKEAITTTLLTPDNPGGVDLYSDSAIELSGKPFLYGQVLDNEGKPIEWSWRANRFADYLINGKLKKRSERFHQVYYVEIPMVADHANQRSYKYAEIVRDASRRYGIAEDLIYAIIKTESSFNPYAVSHANAYGLMQVVPKTAGADVFKLVKNKPGIPSPEYLFDPARNIDTGTAYFYILRTRYLKDVRDPLSLHYSMISAYNGGTGGVLNTFHSTDRKRAMNDLNSLQPNQVYWALTNKHRNAEARRYLEKVTAFQKEFNQGKNLTQ</sequence>
<dbReference type="PANTHER" id="PTHR37423:SF2">
    <property type="entry name" value="MEMBRANE-BOUND LYTIC MUREIN TRANSGLYCOSYLASE C"/>
    <property type="match status" value="1"/>
</dbReference>
<evidence type="ECO:0000259" key="3">
    <source>
        <dbReference type="Pfam" id="PF11873"/>
    </source>
</evidence>
<evidence type="ECO:0000313" key="4">
    <source>
        <dbReference type="EMBL" id="KHT64496.1"/>
    </source>
</evidence>